<sequence>MFIHSALRKARTRTLIQAGGLLEKAGLLDEFSIEIGTDLQKDIECKDQVHALFGALLELRSLLQETDDYSHSYLALKGKIGFAETTALKKINRGRSP</sequence>
<proteinExistence type="predicted"/>
<dbReference type="Pfam" id="PF06412">
    <property type="entry name" value="TraD"/>
    <property type="match status" value="1"/>
</dbReference>
<dbReference type="Proteomes" id="UP000664414">
    <property type="component" value="Unassembled WGS sequence"/>
</dbReference>
<organism evidence="1 2">
    <name type="scientific">Candidatus Paracaedimonas acanthamoebae</name>
    <dbReference type="NCBI Taxonomy" id="244581"/>
    <lineage>
        <taxon>Bacteria</taxon>
        <taxon>Pseudomonadati</taxon>
        <taxon>Pseudomonadota</taxon>
        <taxon>Alphaproteobacteria</taxon>
        <taxon>Holosporales</taxon>
        <taxon>Caedimonadaceae</taxon>
        <taxon>Candidatus Paracaedimonas</taxon>
    </lineage>
</organism>
<evidence type="ECO:0000313" key="2">
    <source>
        <dbReference type="Proteomes" id="UP000664414"/>
    </source>
</evidence>
<protein>
    <submittedName>
        <fullName evidence="1">Conjugal transfer protein TraD</fullName>
    </submittedName>
</protein>
<evidence type="ECO:0000313" key="1">
    <source>
        <dbReference type="EMBL" id="MBN9413101.1"/>
    </source>
</evidence>
<name>A0A8J7Q0H6_9PROT</name>
<gene>
    <name evidence="1" type="ORF">J0H12_04175</name>
</gene>
<accession>A0A8J7Q0H6</accession>
<dbReference type="AlphaFoldDB" id="A0A8J7Q0H6"/>
<reference evidence="1" key="1">
    <citation type="submission" date="2021-02" db="EMBL/GenBank/DDBJ databases">
        <title>Thiocyanate and organic carbon inputs drive convergent selection for specific autotrophic Afipia and Thiobacillus strains within complex microbiomes.</title>
        <authorList>
            <person name="Huddy R.J."/>
            <person name="Sachdeva R."/>
            <person name="Kadzinga F."/>
            <person name="Kantor R.S."/>
            <person name="Harrison S.T.L."/>
            <person name="Banfield J.F."/>
        </authorList>
    </citation>
    <scope>NUCLEOTIDE SEQUENCE</scope>
    <source>
        <strain evidence="1">SCN18_10_11_15_R4_P_38_20</strain>
    </source>
</reference>
<dbReference type="InterPro" id="IPR009444">
    <property type="entry name" value="Conjugal_tfr_TraD_a-type"/>
</dbReference>
<comment type="caution">
    <text evidence="1">The sequence shown here is derived from an EMBL/GenBank/DDBJ whole genome shotgun (WGS) entry which is preliminary data.</text>
</comment>
<dbReference type="EMBL" id="JAFKGL010000016">
    <property type="protein sequence ID" value="MBN9413101.1"/>
    <property type="molecule type" value="Genomic_DNA"/>
</dbReference>